<feature type="compositionally biased region" description="Basic and acidic residues" evidence="1">
    <location>
        <begin position="36"/>
        <end position="48"/>
    </location>
</feature>
<dbReference type="AlphaFoldDB" id="A0A7W7XD45"/>
<dbReference type="EMBL" id="JACHJY010000007">
    <property type="protein sequence ID" value="MBB4984334.1"/>
    <property type="molecule type" value="Genomic_DNA"/>
</dbReference>
<name>A0A7W7XD45_9ACTN</name>
<dbReference type="RefSeq" id="WP_184931928.1">
    <property type="nucleotide sequence ID" value="NZ_JACHJY010000007.1"/>
</dbReference>
<sequence length="64" mass="6571">MDLAGAGPVDGGRAFDLADDAQEAERIDEVVEEGLPEGRRHPYGDASHHCGGRIGRAGTGAVGK</sequence>
<accession>A0A7W7XD45</accession>
<feature type="region of interest" description="Disordered" evidence="1">
    <location>
        <begin position="35"/>
        <end position="64"/>
    </location>
</feature>
<reference evidence="2 3" key="1">
    <citation type="submission" date="2020-08" db="EMBL/GenBank/DDBJ databases">
        <title>Genomic Encyclopedia of Type Strains, Phase III (KMG-III): the genomes of soil and plant-associated and newly described type strains.</title>
        <authorList>
            <person name="Whitman W."/>
        </authorList>
    </citation>
    <scope>NUCLEOTIDE SEQUENCE [LARGE SCALE GENOMIC DNA]</scope>
    <source>
        <strain evidence="2 3">SFB5A</strain>
    </source>
</reference>
<organism evidence="2 3">
    <name type="scientific">Streptomyces nymphaeiformis</name>
    <dbReference type="NCBI Taxonomy" id="2663842"/>
    <lineage>
        <taxon>Bacteria</taxon>
        <taxon>Bacillati</taxon>
        <taxon>Actinomycetota</taxon>
        <taxon>Actinomycetes</taxon>
        <taxon>Kitasatosporales</taxon>
        <taxon>Streptomycetaceae</taxon>
        <taxon>Streptomyces</taxon>
    </lineage>
</organism>
<evidence type="ECO:0000313" key="2">
    <source>
        <dbReference type="EMBL" id="MBB4984334.1"/>
    </source>
</evidence>
<dbReference type="Proteomes" id="UP000582643">
    <property type="component" value="Unassembled WGS sequence"/>
</dbReference>
<gene>
    <name evidence="2" type="ORF">GGE06_005280</name>
</gene>
<keyword evidence="3" id="KW-1185">Reference proteome</keyword>
<evidence type="ECO:0000256" key="1">
    <source>
        <dbReference type="SAM" id="MobiDB-lite"/>
    </source>
</evidence>
<protein>
    <submittedName>
        <fullName evidence="2">Uncharacterized protein</fullName>
    </submittedName>
</protein>
<feature type="region of interest" description="Disordered" evidence="1">
    <location>
        <begin position="1"/>
        <end position="20"/>
    </location>
</feature>
<proteinExistence type="predicted"/>
<feature type="compositionally biased region" description="Gly residues" evidence="1">
    <location>
        <begin position="52"/>
        <end position="64"/>
    </location>
</feature>
<evidence type="ECO:0000313" key="3">
    <source>
        <dbReference type="Proteomes" id="UP000582643"/>
    </source>
</evidence>
<comment type="caution">
    <text evidence="2">The sequence shown here is derived from an EMBL/GenBank/DDBJ whole genome shotgun (WGS) entry which is preliminary data.</text>
</comment>